<feature type="region of interest" description="Disordered" evidence="10">
    <location>
        <begin position="117"/>
        <end position="142"/>
    </location>
</feature>
<name>A0A7L1GKH9_9PICI</name>
<keyword evidence="6" id="KW-0406">Ion transport</keyword>
<feature type="transmembrane region" description="Helical" evidence="11">
    <location>
        <begin position="20"/>
        <end position="43"/>
    </location>
</feature>
<evidence type="ECO:0000256" key="2">
    <source>
        <dbReference type="ARBA" id="ARBA00009848"/>
    </source>
</evidence>
<dbReference type="InterPro" id="IPR059116">
    <property type="entry name" value="P2X_receptor"/>
</dbReference>
<keyword evidence="3" id="KW-0813">Transport</keyword>
<dbReference type="AlphaFoldDB" id="A0A7L1GKH9"/>
<dbReference type="Proteomes" id="UP000557230">
    <property type="component" value="Unassembled WGS sequence"/>
</dbReference>
<evidence type="ECO:0000256" key="7">
    <source>
        <dbReference type="ARBA" id="ARBA00023136"/>
    </source>
</evidence>
<evidence type="ECO:0000256" key="6">
    <source>
        <dbReference type="ARBA" id="ARBA00023065"/>
    </source>
</evidence>
<evidence type="ECO:0000256" key="3">
    <source>
        <dbReference type="ARBA" id="ARBA00022448"/>
    </source>
</evidence>
<evidence type="ECO:0000313" key="12">
    <source>
        <dbReference type="EMBL" id="NXN14543.1"/>
    </source>
</evidence>
<evidence type="ECO:0000256" key="5">
    <source>
        <dbReference type="ARBA" id="ARBA00022989"/>
    </source>
</evidence>
<organism evidence="12 13">
    <name type="scientific">Indicator maculatus</name>
    <name type="common">spotted honeyguide</name>
    <dbReference type="NCBI Taxonomy" id="545262"/>
    <lineage>
        <taxon>Eukaryota</taxon>
        <taxon>Metazoa</taxon>
        <taxon>Chordata</taxon>
        <taxon>Craniata</taxon>
        <taxon>Vertebrata</taxon>
        <taxon>Euteleostomi</taxon>
        <taxon>Archelosauria</taxon>
        <taxon>Archosauria</taxon>
        <taxon>Dinosauria</taxon>
        <taxon>Saurischia</taxon>
        <taxon>Theropoda</taxon>
        <taxon>Coelurosauria</taxon>
        <taxon>Aves</taxon>
        <taxon>Neognathae</taxon>
        <taxon>Neoaves</taxon>
        <taxon>Telluraves</taxon>
        <taxon>Coraciimorphae</taxon>
        <taxon>Piciformes</taxon>
        <taxon>Indicatoridae</taxon>
        <taxon>Indicator</taxon>
    </lineage>
</organism>
<keyword evidence="9" id="KW-0407">Ion channel</keyword>
<dbReference type="GO" id="GO:0004931">
    <property type="term" value="F:extracellularly ATP-gated monoatomic cation channel activity"/>
    <property type="evidence" value="ECO:0007669"/>
    <property type="project" value="TreeGrafter"/>
</dbReference>
<keyword evidence="7 11" id="KW-0472">Membrane</keyword>
<sequence length="233" mass="25597">RWVRDFFSYETPKSVVVKSWVVGVVNRGVQLLILAYFVGWVFIHEKAYQVRDTVIESSVVTKVKGIGRYAGRVLDTADYVTPPEGTSVFVVVTKQIVTENQAQGFCPESDPTFRCSADRDCRGPSPTSGSGEGLGGSRKGRWGLWTSPSADIPSPGVLTGRCIPYNGTLRACEIRGWCPAEVDTVDVPVMMEAENFTLFIKNSIRFPLFGFEKANLPPPGSGVSLGRCRFHPE</sequence>
<dbReference type="GO" id="GO:0005886">
    <property type="term" value="C:plasma membrane"/>
    <property type="evidence" value="ECO:0007669"/>
    <property type="project" value="TreeGrafter"/>
</dbReference>
<comment type="subcellular location">
    <subcellularLocation>
        <location evidence="1">Endomembrane system</location>
    </subcellularLocation>
</comment>
<evidence type="ECO:0000313" key="13">
    <source>
        <dbReference type="Proteomes" id="UP000557230"/>
    </source>
</evidence>
<dbReference type="GO" id="GO:0098794">
    <property type="term" value="C:postsynapse"/>
    <property type="evidence" value="ECO:0007669"/>
    <property type="project" value="GOC"/>
</dbReference>
<dbReference type="InterPro" id="IPR027309">
    <property type="entry name" value="P2X_extracellular_dom_sf"/>
</dbReference>
<dbReference type="PANTHER" id="PTHR10125:SF8">
    <property type="entry name" value="P2X PURINOCEPTOR 3"/>
    <property type="match status" value="1"/>
</dbReference>
<proteinExistence type="inferred from homology"/>
<keyword evidence="8" id="KW-1071">Ligand-gated ion channel</keyword>
<dbReference type="OrthoDB" id="494673at2759"/>
<dbReference type="GO" id="GO:0012505">
    <property type="term" value="C:endomembrane system"/>
    <property type="evidence" value="ECO:0007669"/>
    <property type="project" value="UniProtKB-SubCell"/>
</dbReference>
<evidence type="ECO:0000256" key="9">
    <source>
        <dbReference type="ARBA" id="ARBA00023303"/>
    </source>
</evidence>
<dbReference type="GO" id="GO:0070588">
    <property type="term" value="P:calcium ion transmembrane transport"/>
    <property type="evidence" value="ECO:0007669"/>
    <property type="project" value="TreeGrafter"/>
</dbReference>
<reference evidence="12 13" key="1">
    <citation type="submission" date="2019-09" db="EMBL/GenBank/DDBJ databases">
        <title>Bird 10,000 Genomes (B10K) Project - Family phase.</title>
        <authorList>
            <person name="Zhang G."/>
        </authorList>
    </citation>
    <scope>NUCLEOTIDE SEQUENCE [LARGE SCALE GENOMIC DNA]</scope>
    <source>
        <strain evidence="12">B10K-DU-001-78</strain>
        <tissue evidence="12">Muscle</tissue>
    </source>
</reference>
<keyword evidence="13" id="KW-1185">Reference proteome</keyword>
<feature type="non-terminal residue" evidence="12">
    <location>
        <position position="233"/>
    </location>
</feature>
<feature type="non-terminal residue" evidence="12">
    <location>
        <position position="1"/>
    </location>
</feature>
<comment type="caution">
    <text evidence="12">The sequence shown here is derived from an EMBL/GenBank/DDBJ whole genome shotgun (WGS) entry which is preliminary data.</text>
</comment>
<protein>
    <submittedName>
        <fullName evidence="12">P2RX3 protein</fullName>
    </submittedName>
</protein>
<keyword evidence="5 11" id="KW-1133">Transmembrane helix</keyword>
<dbReference type="Pfam" id="PF00864">
    <property type="entry name" value="P2X_receptor"/>
    <property type="match status" value="2"/>
</dbReference>
<dbReference type="EMBL" id="VXBD01009569">
    <property type="protein sequence ID" value="NXN14543.1"/>
    <property type="molecule type" value="Genomic_DNA"/>
</dbReference>
<evidence type="ECO:0000256" key="1">
    <source>
        <dbReference type="ARBA" id="ARBA00004308"/>
    </source>
</evidence>
<evidence type="ECO:0000256" key="4">
    <source>
        <dbReference type="ARBA" id="ARBA00022692"/>
    </source>
</evidence>
<evidence type="ECO:0000256" key="11">
    <source>
        <dbReference type="SAM" id="Phobius"/>
    </source>
</evidence>
<evidence type="ECO:0000256" key="8">
    <source>
        <dbReference type="ARBA" id="ARBA00023286"/>
    </source>
</evidence>
<dbReference type="PANTHER" id="PTHR10125">
    <property type="entry name" value="P2X PURINOCEPTOR"/>
    <property type="match status" value="1"/>
</dbReference>
<keyword evidence="4 11" id="KW-0812">Transmembrane</keyword>
<accession>A0A7L1GKH9</accession>
<evidence type="ECO:0000256" key="10">
    <source>
        <dbReference type="SAM" id="MobiDB-lite"/>
    </source>
</evidence>
<gene>
    <name evidence="12" type="primary">P2rx3</name>
    <name evidence="12" type="ORF">INDMAC_R12247</name>
</gene>
<comment type="similarity">
    <text evidence="2">Belongs to the P2X receptor family.</text>
</comment>
<dbReference type="Gene3D" id="2.60.490.10">
    <property type="entry name" value="atp-gated p2x4 ion channel domain"/>
    <property type="match status" value="1"/>
</dbReference>